<evidence type="ECO:0000256" key="2">
    <source>
        <dbReference type="SAM" id="SignalP"/>
    </source>
</evidence>
<protein>
    <recommendedName>
        <fullName evidence="5">Secreted protein</fullName>
    </recommendedName>
</protein>
<sequence length="807" mass="87036">MKFATGLILAAVAVTEATAGNSEYLRSKDSDTLNAGNNFPSSSKNENTTDNDDSNKLPHLDAAFVDNLSKLNVSEFKHLLTSMIEGDGSGLSDDELLDALKNIYDDEDDGPQTHYSSNKKVSLTDLNPSSSVRSQYESTTTTKDSSSPIQSNPSYSDADSDEEPSLSKRSTNDVNKNGMEYYNDIDDSEASPGTKSFSKSGKEGIESNSVGSTYNDPMYGTTGEDEDVPSQTSSKAWIDDSGSEEYPLTTKDNNPSKKYAYSDNPGSLDEVDLTSPLDPTSYPILDDQLPRRDVSPGSHKFRENLDHATKSIIDSPPTNAAYGSKSWLDDEDDDALTKNGKYDSVDDDDSLDATPYTATKPVFTKSSKGGIDNNSVGTTYNDTNYGTIGDDDDVATDKTSKAWIDDDASVNSPASPSYVSKSWLDDEDDDALTKNGKYDSVDDDDSLDATPYTAAKPVFTKSSKGGIDNNSVSTTYNDTNYGTIGDDDDVATDKTSKAWIDDDASVNSPASPSYVSKSWLDDEDDDALTKNGKYDSADDDDSLDVTPYTATKSASTKSSKGGIDNNSVGTTYNDTNYGTIGDDDDVATHKTLKAWIDDDASVNSPASPSYGSKSWLDDEDDDALTKNGKYDSADDDDSLDATPYTATKSAFTKSSKGGIDNNSVGTTYNDTNYGTIEDDDDVATDKTSKSWINDDAVVDPPNSPSKGFFVSKKSWYEEDDDVLAKNGRHDLNDDNDSIDVSPHAASKYVDAKASKTGIDNNSAGTSYENFADDKTDDAFASKTKMPKDEILYLDDNLQMDNKKSDAL</sequence>
<feature type="region of interest" description="Disordered" evidence="1">
    <location>
        <begin position="595"/>
        <end position="707"/>
    </location>
</feature>
<proteinExistence type="predicted"/>
<feature type="chain" id="PRO_5037953510" description="Secreted protein" evidence="2">
    <location>
        <begin position="20"/>
        <end position="807"/>
    </location>
</feature>
<feature type="compositionally biased region" description="Basic and acidic residues" evidence="1">
    <location>
        <begin position="491"/>
        <end position="500"/>
    </location>
</feature>
<dbReference type="AlphaFoldDB" id="A0A976NYV7"/>
<name>A0A976NYV7_BRELC</name>
<dbReference type="GeneID" id="94351149"/>
<feature type="compositionally biased region" description="Polar residues" evidence="1">
    <location>
        <begin position="113"/>
        <end position="144"/>
    </location>
</feature>
<feature type="compositionally biased region" description="Basic and acidic residues" evidence="1">
    <location>
        <begin position="288"/>
        <end position="309"/>
    </location>
</feature>
<evidence type="ECO:0000313" key="3">
    <source>
        <dbReference type="EMBL" id="TDH73090.1"/>
    </source>
</evidence>
<evidence type="ECO:0000313" key="4">
    <source>
        <dbReference type="Proteomes" id="UP000294530"/>
    </source>
</evidence>
<dbReference type="RefSeq" id="XP_067822589.1">
    <property type="nucleotide sequence ID" value="XM_067965478.1"/>
</dbReference>
<feature type="compositionally biased region" description="Polar residues" evidence="1">
    <location>
        <begin position="564"/>
        <end position="578"/>
    </location>
</feature>
<evidence type="ECO:0008006" key="5">
    <source>
        <dbReference type="Google" id="ProtNLM"/>
    </source>
</evidence>
<feature type="compositionally biased region" description="Polar residues" evidence="1">
    <location>
        <begin position="409"/>
        <end position="420"/>
    </location>
</feature>
<reference evidence="3 4" key="1">
    <citation type="journal article" date="2021" name="Genome Biol.">
        <title>AFLAP: assembly-free linkage analysis pipeline using k-mers from genome sequencing data.</title>
        <authorList>
            <person name="Fletcher K."/>
            <person name="Zhang L."/>
            <person name="Gil J."/>
            <person name="Han R."/>
            <person name="Cavanaugh K."/>
            <person name="Michelmore R."/>
        </authorList>
    </citation>
    <scope>NUCLEOTIDE SEQUENCE [LARGE SCALE GENOMIC DNA]</scope>
    <source>
        <strain evidence="3 4">SF5</strain>
    </source>
</reference>
<organism evidence="3 4">
    <name type="scientific">Bremia lactucae</name>
    <name type="common">Lettuce downy mildew</name>
    <dbReference type="NCBI Taxonomy" id="4779"/>
    <lineage>
        <taxon>Eukaryota</taxon>
        <taxon>Sar</taxon>
        <taxon>Stramenopiles</taxon>
        <taxon>Oomycota</taxon>
        <taxon>Peronosporomycetes</taxon>
        <taxon>Peronosporales</taxon>
        <taxon>Peronosporaceae</taxon>
        <taxon>Bremia</taxon>
    </lineage>
</organism>
<feature type="compositionally biased region" description="Polar residues" evidence="1">
    <location>
        <begin position="32"/>
        <end position="48"/>
    </location>
</feature>
<feature type="compositionally biased region" description="Polar residues" evidence="1">
    <location>
        <begin position="460"/>
        <end position="482"/>
    </location>
</feature>
<accession>A0A976NYV7</accession>
<evidence type="ECO:0000256" key="1">
    <source>
        <dbReference type="SAM" id="MobiDB-lite"/>
    </source>
</evidence>
<feature type="region of interest" description="Disordered" evidence="1">
    <location>
        <begin position="27"/>
        <end position="56"/>
    </location>
</feature>
<feature type="compositionally biased region" description="Polar residues" evidence="1">
    <location>
        <begin position="505"/>
        <end position="516"/>
    </location>
</feature>
<feature type="compositionally biased region" description="Polar residues" evidence="1">
    <location>
        <begin position="206"/>
        <end position="215"/>
    </location>
</feature>
<feature type="compositionally biased region" description="Low complexity" evidence="1">
    <location>
        <begin position="145"/>
        <end position="156"/>
    </location>
</feature>
<feature type="compositionally biased region" description="Polar residues" evidence="1">
    <location>
        <begin position="644"/>
        <end position="674"/>
    </location>
</feature>
<dbReference type="EMBL" id="SHOA02000001">
    <property type="protein sequence ID" value="TDH73090.1"/>
    <property type="molecule type" value="Genomic_DNA"/>
</dbReference>
<feature type="region of interest" description="Disordered" evidence="1">
    <location>
        <begin position="104"/>
        <end position="583"/>
    </location>
</feature>
<dbReference type="Proteomes" id="UP000294530">
    <property type="component" value="Unassembled WGS sequence"/>
</dbReference>
<feature type="signal peptide" evidence="2">
    <location>
        <begin position="1"/>
        <end position="19"/>
    </location>
</feature>
<feature type="compositionally biased region" description="Polar residues" evidence="1">
    <location>
        <begin position="364"/>
        <end position="386"/>
    </location>
</feature>
<keyword evidence="4" id="KW-1185">Reference proteome</keyword>
<keyword evidence="2" id="KW-0732">Signal</keyword>
<feature type="compositionally biased region" description="Polar residues" evidence="1">
    <location>
        <begin position="601"/>
        <end position="612"/>
    </location>
</feature>
<dbReference type="KEGG" id="blac:94351149"/>
<gene>
    <name evidence="3" type="ORF">CCR75_007417</name>
</gene>
<feature type="compositionally biased region" description="Low complexity" evidence="1">
    <location>
        <begin position="549"/>
        <end position="560"/>
    </location>
</feature>
<comment type="caution">
    <text evidence="3">The sequence shown here is derived from an EMBL/GenBank/DDBJ whole genome shotgun (WGS) entry which is preliminary data.</text>
</comment>
<feature type="compositionally biased region" description="Basic and acidic residues" evidence="1">
    <location>
        <begin position="395"/>
        <end position="404"/>
    </location>
</feature>